<dbReference type="Pfam" id="PF09032">
    <property type="entry name" value="Siah-Interact_N"/>
    <property type="match status" value="1"/>
</dbReference>
<dbReference type="InterPro" id="IPR007699">
    <property type="entry name" value="SGS_dom"/>
</dbReference>
<dbReference type="Gene3D" id="4.10.860.10">
    <property type="entry name" value="UVR domain"/>
    <property type="match status" value="1"/>
</dbReference>
<dbReference type="GO" id="GO:0005634">
    <property type="term" value="C:nucleus"/>
    <property type="evidence" value="ECO:0007669"/>
    <property type="project" value="UniProtKB-SubCell"/>
</dbReference>
<evidence type="ECO:0000256" key="1">
    <source>
        <dbReference type="ARBA" id="ARBA00004123"/>
    </source>
</evidence>
<dbReference type="SUPFAM" id="SSF49764">
    <property type="entry name" value="HSP20-like chaperones"/>
    <property type="match status" value="1"/>
</dbReference>
<keyword evidence="6" id="KW-0833">Ubl conjugation pathway</keyword>
<evidence type="ECO:0000256" key="4">
    <source>
        <dbReference type="ARBA" id="ARBA00022490"/>
    </source>
</evidence>
<name>H2ZBN5_CIOSA</name>
<reference evidence="13" key="1">
    <citation type="submission" date="2003-08" db="EMBL/GenBank/DDBJ databases">
        <authorList>
            <person name="Birren B."/>
            <person name="Nusbaum C."/>
            <person name="Abebe A."/>
            <person name="Abouelleil A."/>
            <person name="Adekoya E."/>
            <person name="Ait-zahra M."/>
            <person name="Allen N."/>
            <person name="Allen T."/>
            <person name="An P."/>
            <person name="Anderson M."/>
            <person name="Anderson S."/>
            <person name="Arachchi H."/>
            <person name="Armbruster J."/>
            <person name="Bachantsang P."/>
            <person name="Baldwin J."/>
            <person name="Barry A."/>
            <person name="Bayul T."/>
            <person name="Blitshsteyn B."/>
            <person name="Bloom T."/>
            <person name="Blye J."/>
            <person name="Boguslavskiy L."/>
            <person name="Borowsky M."/>
            <person name="Boukhgalter B."/>
            <person name="Brunache A."/>
            <person name="Butler J."/>
            <person name="Calixte N."/>
            <person name="Calvo S."/>
            <person name="Camarata J."/>
            <person name="Campo K."/>
            <person name="Chang J."/>
            <person name="Cheshatsang Y."/>
            <person name="Citroen M."/>
            <person name="Collymore A."/>
            <person name="Considine T."/>
            <person name="Cook A."/>
            <person name="Cooke P."/>
            <person name="Corum B."/>
            <person name="Cuomo C."/>
            <person name="David R."/>
            <person name="Dawoe T."/>
            <person name="Degray S."/>
            <person name="Dodge S."/>
            <person name="Dooley K."/>
            <person name="Dorje P."/>
            <person name="Dorjee K."/>
            <person name="Dorris L."/>
            <person name="Duffey N."/>
            <person name="Dupes A."/>
            <person name="Elkins T."/>
            <person name="Engels R."/>
            <person name="Erickson J."/>
            <person name="Farina A."/>
            <person name="Faro S."/>
            <person name="Ferreira P."/>
            <person name="Fischer H."/>
            <person name="Fitzgerald M."/>
            <person name="Foley K."/>
            <person name="Gage D."/>
            <person name="Galagan J."/>
            <person name="Gearin G."/>
            <person name="Gnerre S."/>
            <person name="Gnirke A."/>
            <person name="Goyette A."/>
            <person name="Graham J."/>
            <person name="Grandbois E."/>
            <person name="Gyaltsen K."/>
            <person name="Hafez N."/>
            <person name="Hagopian D."/>
            <person name="Hagos B."/>
            <person name="Hall J."/>
            <person name="Hatcher B."/>
            <person name="Heller A."/>
            <person name="Higgins H."/>
            <person name="Honan T."/>
            <person name="Horn A."/>
            <person name="Houde N."/>
            <person name="Hughes L."/>
            <person name="Hulme W."/>
            <person name="Husby E."/>
            <person name="Iliev I."/>
            <person name="Jaffe D."/>
            <person name="Jones C."/>
            <person name="Kamal M."/>
            <person name="Kamat A."/>
            <person name="Kamvysselis M."/>
            <person name="Karlsson E."/>
            <person name="Kells C."/>
            <person name="Kieu A."/>
            <person name="Kisner P."/>
            <person name="Kodira C."/>
            <person name="Kulbokas E."/>
            <person name="Labutti K."/>
            <person name="Lama D."/>
            <person name="Landers T."/>
            <person name="Leger J."/>
            <person name="Levine S."/>
            <person name="Lewis D."/>
            <person name="Lewis T."/>
            <person name="Lindblad-toh K."/>
            <person name="Liu X."/>
            <person name="Lokyitsang T."/>
            <person name="Lokyitsang Y."/>
            <person name="Lucien O."/>
            <person name="Lui A."/>
            <person name="Ma L.J."/>
            <person name="Mabbitt R."/>
            <person name="Macdonald J."/>
            <person name="Maclean C."/>
            <person name="Major J."/>
            <person name="Manning J."/>
            <person name="Marabella R."/>
            <person name="Maru K."/>
            <person name="Matthews C."/>
            <person name="Mauceli E."/>
            <person name="Mccarthy M."/>
            <person name="Mcdonough S."/>
            <person name="Mcghee T."/>
            <person name="Meldrim J."/>
            <person name="Meneus L."/>
            <person name="Mesirov J."/>
            <person name="Mihalev A."/>
            <person name="Mihova T."/>
            <person name="Mikkelsen T."/>
            <person name="Mlenga V."/>
            <person name="Moru K."/>
            <person name="Mozes J."/>
            <person name="Mulrain L."/>
            <person name="Munson G."/>
            <person name="Naylor J."/>
            <person name="Newes C."/>
            <person name="Nguyen C."/>
            <person name="Nguyen N."/>
            <person name="Nguyen T."/>
            <person name="Nicol R."/>
            <person name="Nielsen C."/>
            <person name="Nizzari M."/>
            <person name="Norbu C."/>
            <person name="Norbu N."/>
            <person name="O'donnell P."/>
            <person name="Okoawo O."/>
            <person name="O'leary S."/>
            <person name="Omotosho B."/>
            <person name="O'neill K."/>
            <person name="Osman S."/>
            <person name="Parker S."/>
            <person name="Perrin D."/>
            <person name="Phunkhang P."/>
            <person name="Piqani B."/>
            <person name="Purcell S."/>
            <person name="Rachupka T."/>
            <person name="Ramasamy U."/>
            <person name="Rameau R."/>
            <person name="Ray V."/>
            <person name="Raymond C."/>
            <person name="Retta R."/>
            <person name="Richardson S."/>
            <person name="Rise C."/>
            <person name="Rodriguez J."/>
            <person name="Rogers J."/>
            <person name="Rogov P."/>
            <person name="Rutman M."/>
            <person name="Schupbach R."/>
            <person name="Seaman C."/>
            <person name="Settipalli S."/>
            <person name="Sharpe T."/>
            <person name="Sheridan J."/>
            <person name="Sherpa N."/>
            <person name="Shi J."/>
            <person name="Smirnov S."/>
            <person name="Smith C."/>
            <person name="Sougnez C."/>
            <person name="Spencer B."/>
            <person name="Stalker J."/>
            <person name="Stange-thomann N."/>
            <person name="Stavropoulos S."/>
            <person name="Stetson K."/>
            <person name="Stone C."/>
            <person name="Stone S."/>
            <person name="Stubbs M."/>
            <person name="Talamas J."/>
            <person name="Tchuinga P."/>
            <person name="Tenzing P."/>
            <person name="Tesfaye S."/>
            <person name="Theodore J."/>
            <person name="Thoulutsang Y."/>
            <person name="Topham K."/>
            <person name="Towey S."/>
            <person name="Tsamla T."/>
            <person name="Tsomo N."/>
            <person name="Vallee D."/>
            <person name="Vassiliev H."/>
            <person name="Venkataraman V."/>
            <person name="Vinson J."/>
            <person name="Vo A."/>
            <person name="Wade C."/>
            <person name="Wang S."/>
            <person name="Wangchuk T."/>
            <person name="Wangdi T."/>
            <person name="Whittaker C."/>
            <person name="Wilkinson J."/>
            <person name="Wu Y."/>
            <person name="Wyman D."/>
            <person name="Yadav S."/>
            <person name="Yang S."/>
            <person name="Yang X."/>
            <person name="Yeager S."/>
            <person name="Yee E."/>
            <person name="Young G."/>
            <person name="Zainoun J."/>
            <person name="Zembeck L."/>
            <person name="Zimmer A."/>
            <person name="Zody M."/>
            <person name="Lander E."/>
        </authorList>
    </citation>
    <scope>NUCLEOTIDE SEQUENCE [LARGE SCALE GENOMIC DNA]</scope>
</reference>
<dbReference type="Proteomes" id="UP000007875">
    <property type="component" value="Unassembled WGS sequence"/>
</dbReference>
<dbReference type="PROSITE" id="PS51048">
    <property type="entry name" value="SGS"/>
    <property type="match status" value="1"/>
</dbReference>
<dbReference type="SUPFAM" id="SSF140106">
    <property type="entry name" value="Calcyclin-binding protein-like"/>
    <property type="match status" value="1"/>
</dbReference>
<comment type="function">
    <text evidence="9">May be involved in calcium-dependent ubiquitination and subsequent proteasomal degradation of target proteins. Probably serves as a molecular bridge in ubiquitin E3 complexes. Participates in the ubiquitin-mediated degradation of beta-catenin (CTNNB1).</text>
</comment>
<evidence type="ECO:0000313" key="12">
    <source>
        <dbReference type="Ensembl" id="ENSCSAVP00000015000.1"/>
    </source>
</evidence>
<dbReference type="OMA" id="YGWDQSA"/>
<dbReference type="InterPro" id="IPR008978">
    <property type="entry name" value="HSP20-like_chaperone"/>
</dbReference>
<evidence type="ECO:0000259" key="11">
    <source>
        <dbReference type="PROSITE" id="PS51203"/>
    </source>
</evidence>
<evidence type="ECO:0000313" key="13">
    <source>
        <dbReference type="Proteomes" id="UP000007875"/>
    </source>
</evidence>
<dbReference type="eggNOG" id="KOG3260">
    <property type="taxonomic scope" value="Eukaryota"/>
</dbReference>
<dbReference type="InterPro" id="IPR007052">
    <property type="entry name" value="CS_dom"/>
</dbReference>
<dbReference type="GeneTree" id="ENSGT00390000016470"/>
<comment type="subcellular location">
    <subcellularLocation>
        <location evidence="2">Cytoplasm</location>
    </subcellularLocation>
    <subcellularLocation>
        <location evidence="1">Nucleus</location>
    </subcellularLocation>
</comment>
<dbReference type="AlphaFoldDB" id="H2ZBN5"/>
<accession>H2ZBN5</accession>
<dbReference type="PROSITE" id="PS51203">
    <property type="entry name" value="CS"/>
    <property type="match status" value="1"/>
</dbReference>
<keyword evidence="4" id="KW-0963">Cytoplasm</keyword>
<dbReference type="InterPro" id="IPR015120">
    <property type="entry name" value="Siah-Interact_N"/>
</dbReference>
<evidence type="ECO:0000259" key="10">
    <source>
        <dbReference type="PROSITE" id="PS51048"/>
    </source>
</evidence>
<evidence type="ECO:0000256" key="2">
    <source>
        <dbReference type="ARBA" id="ARBA00004496"/>
    </source>
</evidence>
<dbReference type="Gene3D" id="2.60.40.790">
    <property type="match status" value="1"/>
</dbReference>
<dbReference type="GO" id="GO:0007507">
    <property type="term" value="P:heart development"/>
    <property type="evidence" value="ECO:0007669"/>
    <property type="project" value="TreeGrafter"/>
</dbReference>
<proteinExistence type="predicted"/>
<organism evidence="12 13">
    <name type="scientific">Ciona savignyi</name>
    <name type="common">Pacific transparent sea squirt</name>
    <dbReference type="NCBI Taxonomy" id="51511"/>
    <lineage>
        <taxon>Eukaryota</taxon>
        <taxon>Metazoa</taxon>
        <taxon>Chordata</taxon>
        <taxon>Tunicata</taxon>
        <taxon>Ascidiacea</taxon>
        <taxon>Phlebobranchia</taxon>
        <taxon>Cionidae</taxon>
        <taxon>Ciona</taxon>
    </lineage>
</organism>
<keyword evidence="8" id="KW-0539">Nucleus</keyword>
<evidence type="ECO:0000256" key="3">
    <source>
        <dbReference type="ARBA" id="ARBA00015702"/>
    </source>
</evidence>
<dbReference type="InterPro" id="IPR037201">
    <property type="entry name" value="CacyBP_N"/>
</dbReference>
<keyword evidence="5" id="KW-0597">Phosphoprotein</keyword>
<dbReference type="PANTHER" id="PTHR13164:SF3">
    <property type="entry name" value="CALCYCLIN-BINDING PROTEIN"/>
    <property type="match status" value="1"/>
</dbReference>
<evidence type="ECO:0000256" key="9">
    <source>
        <dbReference type="ARBA" id="ARBA00025145"/>
    </source>
</evidence>
<dbReference type="GO" id="GO:0005737">
    <property type="term" value="C:cytoplasm"/>
    <property type="evidence" value="ECO:0007669"/>
    <property type="project" value="UniProtKB-SubCell"/>
</dbReference>
<sequence>SEIVSSLVAQFLYNLKDAVLGVQLDLEELAKLQGTVQRERLKRLLTAEKVKIENEIKQLSAAVTPPSGEINQHVKPKTPTTTITSYAWDQSDKFVKIYVTNLKGIQNLSQNNVSLTDGGLHYCLVIRNFNGTNYLFNVPRLANETEAPTFKLKTDMVLIMFKKKTQEKWEFLTEKDKMAKANKENQFKPSLGKEEDPSAGIMGMMKKMYDEGDDEMKRTIAKAWTESRDKQM</sequence>
<evidence type="ECO:0000256" key="6">
    <source>
        <dbReference type="ARBA" id="ARBA00022786"/>
    </source>
</evidence>
<dbReference type="STRING" id="51511.ENSCSAVP00000015000"/>
<reference evidence="12" key="3">
    <citation type="submission" date="2025-09" db="UniProtKB">
        <authorList>
            <consortium name="Ensembl"/>
        </authorList>
    </citation>
    <scope>IDENTIFICATION</scope>
</reference>
<dbReference type="InterPro" id="IPR052289">
    <property type="entry name" value="Calcyclin-binding_UBL-bridge"/>
</dbReference>
<dbReference type="HOGENOM" id="CLU_081441_2_0_1"/>
<dbReference type="PANTHER" id="PTHR13164">
    <property type="entry name" value="CALICYLIN BINDING PROTEIN"/>
    <property type="match status" value="1"/>
</dbReference>
<feature type="domain" description="CS" evidence="11">
    <location>
        <begin position="81"/>
        <end position="173"/>
    </location>
</feature>
<dbReference type="FunCoup" id="H2ZBN5">
    <property type="interactions" value="549"/>
</dbReference>
<keyword evidence="7" id="KW-0007">Acetylation</keyword>
<dbReference type="Ensembl" id="ENSCSAVT00000015174.1">
    <property type="protein sequence ID" value="ENSCSAVP00000015000.1"/>
    <property type="gene ID" value="ENSCSAVG00000008784.1"/>
</dbReference>
<feature type="domain" description="SGS" evidence="10">
    <location>
        <begin position="158"/>
        <end position="232"/>
    </location>
</feature>
<evidence type="ECO:0000256" key="7">
    <source>
        <dbReference type="ARBA" id="ARBA00022990"/>
    </source>
</evidence>
<evidence type="ECO:0000256" key="8">
    <source>
        <dbReference type="ARBA" id="ARBA00023242"/>
    </source>
</evidence>
<dbReference type="InParanoid" id="H2ZBN5"/>
<evidence type="ECO:0000256" key="5">
    <source>
        <dbReference type="ARBA" id="ARBA00022553"/>
    </source>
</evidence>
<keyword evidence="13" id="KW-1185">Reference proteome</keyword>
<protein>
    <recommendedName>
        <fullName evidence="3">Calcyclin-binding protein</fullName>
    </recommendedName>
</protein>
<reference evidence="12" key="2">
    <citation type="submission" date="2025-08" db="UniProtKB">
        <authorList>
            <consortium name="Ensembl"/>
        </authorList>
    </citation>
    <scope>IDENTIFICATION</scope>
</reference>